<feature type="transmembrane region" description="Helical" evidence="5">
    <location>
        <begin position="164"/>
        <end position="185"/>
    </location>
</feature>
<feature type="transmembrane region" description="Helical" evidence="5">
    <location>
        <begin position="361"/>
        <end position="382"/>
    </location>
</feature>
<feature type="transmembrane region" description="Helical" evidence="5">
    <location>
        <begin position="234"/>
        <end position="257"/>
    </location>
</feature>
<organism evidence="6 7">
    <name type="scientific">Vineibacter terrae</name>
    <dbReference type="NCBI Taxonomy" id="2586908"/>
    <lineage>
        <taxon>Bacteria</taxon>
        <taxon>Pseudomonadati</taxon>
        <taxon>Pseudomonadota</taxon>
        <taxon>Alphaproteobacteria</taxon>
        <taxon>Hyphomicrobiales</taxon>
        <taxon>Vineibacter</taxon>
    </lineage>
</organism>
<dbReference type="GO" id="GO:0022857">
    <property type="term" value="F:transmembrane transporter activity"/>
    <property type="evidence" value="ECO:0007669"/>
    <property type="project" value="InterPro"/>
</dbReference>
<dbReference type="EMBL" id="VDUZ01000009">
    <property type="protein sequence ID" value="TXL77177.1"/>
    <property type="molecule type" value="Genomic_DNA"/>
</dbReference>
<feature type="transmembrane region" description="Helical" evidence="5">
    <location>
        <begin position="44"/>
        <end position="61"/>
    </location>
</feature>
<keyword evidence="3 5" id="KW-0472">Membrane</keyword>
<dbReference type="InterPro" id="IPR050327">
    <property type="entry name" value="Proton-linked_MCT"/>
</dbReference>
<gene>
    <name evidence="6" type="ORF">FHP25_10460</name>
</gene>
<feature type="compositionally biased region" description="Polar residues" evidence="4">
    <location>
        <begin position="397"/>
        <end position="416"/>
    </location>
</feature>
<dbReference type="Pfam" id="PF07690">
    <property type="entry name" value="MFS_1"/>
    <property type="match status" value="1"/>
</dbReference>
<keyword evidence="2 5" id="KW-1133">Transmembrane helix</keyword>
<evidence type="ECO:0000256" key="2">
    <source>
        <dbReference type="ARBA" id="ARBA00022989"/>
    </source>
</evidence>
<dbReference type="InterPro" id="IPR036259">
    <property type="entry name" value="MFS_trans_sf"/>
</dbReference>
<dbReference type="Proteomes" id="UP000321638">
    <property type="component" value="Unassembled WGS sequence"/>
</dbReference>
<sequence length="422" mass="42585">MIRQRAWAAIAAATLLNLPMGSLYAFSVFLKPLEASLGATRSELSAVFGVATVCFTLGMNLAPRLFHVASAPVLLLGCTAGGTVGVALAAAATSLVQLALGYGVLFGICGGAAYIFLQQGVNLIVRRRLGLLNGYIVSLYPAGAMIAAPLFGWALSRWDVHTTLAGLAAAVAATGLAATALAMHGGVRLPTAAAHTSSSAAGTARVWIFWQIWTVFFLAAAAGLTVLSQAAGMIVAYGGSTAMALAATTAITGAIAAARLGGGWLVDQFPVPVVMAAAHVLALSGTIVLTLWPTPVVSLATLAMIGMGYGFISGSTAGAIAAYWPSSDYGRIASRLYIAWCAAAVTLPVLAGHLYDLSGGYRLAIAIAGCGNLLGIVVACFLPRQSPVKSEAGGASGSQAVSNAPRSPSGTMSGRDSTIARG</sequence>
<accession>A0A5C8PRA9</accession>
<dbReference type="Gene3D" id="1.20.1250.20">
    <property type="entry name" value="MFS general substrate transporter like domains"/>
    <property type="match status" value="2"/>
</dbReference>
<feature type="transmembrane region" description="Helical" evidence="5">
    <location>
        <begin position="206"/>
        <end position="228"/>
    </location>
</feature>
<evidence type="ECO:0000256" key="5">
    <source>
        <dbReference type="SAM" id="Phobius"/>
    </source>
</evidence>
<reference evidence="6 7" key="1">
    <citation type="submission" date="2019-06" db="EMBL/GenBank/DDBJ databases">
        <title>New taxonomy in bacterial strain CC-CFT640, isolated from vineyard.</title>
        <authorList>
            <person name="Lin S.-Y."/>
            <person name="Tsai C.-F."/>
            <person name="Young C.-C."/>
        </authorList>
    </citation>
    <scope>NUCLEOTIDE SEQUENCE [LARGE SCALE GENOMIC DNA]</scope>
    <source>
        <strain evidence="6 7">CC-CFT640</strain>
    </source>
</reference>
<dbReference type="AlphaFoldDB" id="A0A5C8PRA9"/>
<protein>
    <submittedName>
        <fullName evidence="6">OFA family MFS transporter</fullName>
    </submittedName>
</protein>
<keyword evidence="1 5" id="KW-0812">Transmembrane</keyword>
<evidence type="ECO:0000313" key="7">
    <source>
        <dbReference type="Proteomes" id="UP000321638"/>
    </source>
</evidence>
<feature type="transmembrane region" description="Helical" evidence="5">
    <location>
        <begin position="269"/>
        <end position="292"/>
    </location>
</feature>
<feature type="transmembrane region" description="Helical" evidence="5">
    <location>
        <begin position="336"/>
        <end position="355"/>
    </location>
</feature>
<evidence type="ECO:0000256" key="1">
    <source>
        <dbReference type="ARBA" id="ARBA00022692"/>
    </source>
</evidence>
<dbReference type="OrthoDB" id="7262492at2"/>
<dbReference type="RefSeq" id="WP_147846878.1">
    <property type="nucleotide sequence ID" value="NZ_VDUZ01000009.1"/>
</dbReference>
<feature type="region of interest" description="Disordered" evidence="4">
    <location>
        <begin position="389"/>
        <end position="422"/>
    </location>
</feature>
<evidence type="ECO:0000256" key="4">
    <source>
        <dbReference type="SAM" id="MobiDB-lite"/>
    </source>
</evidence>
<proteinExistence type="predicted"/>
<comment type="caution">
    <text evidence="6">The sequence shown here is derived from an EMBL/GenBank/DDBJ whole genome shotgun (WGS) entry which is preliminary data.</text>
</comment>
<feature type="transmembrane region" description="Helical" evidence="5">
    <location>
        <begin position="99"/>
        <end position="117"/>
    </location>
</feature>
<evidence type="ECO:0000313" key="6">
    <source>
        <dbReference type="EMBL" id="TXL77177.1"/>
    </source>
</evidence>
<feature type="transmembrane region" description="Helical" evidence="5">
    <location>
        <begin position="298"/>
        <end position="324"/>
    </location>
</feature>
<feature type="transmembrane region" description="Helical" evidence="5">
    <location>
        <begin position="129"/>
        <end position="152"/>
    </location>
</feature>
<keyword evidence="7" id="KW-1185">Reference proteome</keyword>
<feature type="transmembrane region" description="Helical" evidence="5">
    <location>
        <begin position="73"/>
        <end position="93"/>
    </location>
</feature>
<name>A0A5C8PRA9_9HYPH</name>
<dbReference type="SUPFAM" id="SSF103473">
    <property type="entry name" value="MFS general substrate transporter"/>
    <property type="match status" value="1"/>
</dbReference>
<evidence type="ECO:0000256" key="3">
    <source>
        <dbReference type="ARBA" id="ARBA00023136"/>
    </source>
</evidence>
<dbReference type="InterPro" id="IPR011701">
    <property type="entry name" value="MFS"/>
</dbReference>
<dbReference type="PANTHER" id="PTHR11360">
    <property type="entry name" value="MONOCARBOXYLATE TRANSPORTER"/>
    <property type="match status" value="1"/>
</dbReference>